<protein>
    <submittedName>
        <fullName evidence="2">Uncharacterized protein</fullName>
    </submittedName>
</protein>
<comment type="caution">
    <text evidence="2">The sequence shown here is derived from an EMBL/GenBank/DDBJ whole genome shotgun (WGS) entry which is preliminary data.</text>
</comment>
<evidence type="ECO:0000313" key="2">
    <source>
        <dbReference type="EMBL" id="KAJ6801133.1"/>
    </source>
</evidence>
<keyword evidence="1" id="KW-1133">Transmembrane helix</keyword>
<keyword evidence="1" id="KW-0472">Membrane</keyword>
<dbReference type="AlphaFoldDB" id="A0AAX6EB09"/>
<keyword evidence="1" id="KW-0812">Transmembrane</keyword>
<evidence type="ECO:0000313" key="4">
    <source>
        <dbReference type="Proteomes" id="UP001140949"/>
    </source>
</evidence>
<gene>
    <name evidence="3" type="ORF">M6B38_102810</name>
    <name evidence="2" type="ORF">M6B38_199880</name>
</gene>
<sequence length="74" mass="7932">MSGSFILVGGWGVISGCVIKSPLVASHLHSTLVHSYLFTLAMVTGLVSHLLFHTCYMVVGGQMESLNLFPKPIT</sequence>
<dbReference type="Proteomes" id="UP001140949">
    <property type="component" value="Unassembled WGS sequence"/>
</dbReference>
<evidence type="ECO:0000313" key="3">
    <source>
        <dbReference type="EMBL" id="KAJ6824189.1"/>
    </source>
</evidence>
<dbReference type="EMBL" id="JANAVB010038416">
    <property type="protein sequence ID" value="KAJ6801133.1"/>
    <property type="molecule type" value="Genomic_DNA"/>
</dbReference>
<accession>A0AAX6EB09</accession>
<name>A0AAX6EB09_IRIPA</name>
<organism evidence="2 4">
    <name type="scientific">Iris pallida</name>
    <name type="common">Sweet iris</name>
    <dbReference type="NCBI Taxonomy" id="29817"/>
    <lineage>
        <taxon>Eukaryota</taxon>
        <taxon>Viridiplantae</taxon>
        <taxon>Streptophyta</taxon>
        <taxon>Embryophyta</taxon>
        <taxon>Tracheophyta</taxon>
        <taxon>Spermatophyta</taxon>
        <taxon>Magnoliopsida</taxon>
        <taxon>Liliopsida</taxon>
        <taxon>Asparagales</taxon>
        <taxon>Iridaceae</taxon>
        <taxon>Iridoideae</taxon>
        <taxon>Irideae</taxon>
        <taxon>Iris</taxon>
    </lineage>
</organism>
<dbReference type="EMBL" id="JANAVB010022399">
    <property type="protein sequence ID" value="KAJ6824189.1"/>
    <property type="molecule type" value="Genomic_DNA"/>
</dbReference>
<reference evidence="2" key="1">
    <citation type="journal article" date="2023" name="GigaByte">
        <title>Genome assembly of the bearded iris, Iris pallida Lam.</title>
        <authorList>
            <person name="Bruccoleri R.E."/>
            <person name="Oakeley E.J."/>
            <person name="Faust A.M.E."/>
            <person name="Altorfer M."/>
            <person name="Dessus-Babus S."/>
            <person name="Burckhardt D."/>
            <person name="Oertli M."/>
            <person name="Naumann U."/>
            <person name="Petersen F."/>
            <person name="Wong J."/>
        </authorList>
    </citation>
    <scope>NUCLEOTIDE SEQUENCE</scope>
    <source>
        <strain evidence="2">GSM-AAB239-AS_SAM_17_03QT</strain>
    </source>
</reference>
<proteinExistence type="predicted"/>
<keyword evidence="4" id="KW-1185">Reference proteome</keyword>
<reference evidence="2" key="2">
    <citation type="submission" date="2023-04" db="EMBL/GenBank/DDBJ databases">
        <authorList>
            <person name="Bruccoleri R.E."/>
            <person name="Oakeley E.J."/>
            <person name="Faust A.-M."/>
            <person name="Dessus-Babus S."/>
            <person name="Altorfer M."/>
            <person name="Burckhardt D."/>
            <person name="Oertli M."/>
            <person name="Naumann U."/>
            <person name="Petersen F."/>
            <person name="Wong J."/>
        </authorList>
    </citation>
    <scope>NUCLEOTIDE SEQUENCE</scope>
    <source>
        <strain evidence="2">GSM-AAB239-AS_SAM_17_03QT</strain>
        <tissue evidence="2">Leaf</tissue>
    </source>
</reference>
<evidence type="ECO:0000256" key="1">
    <source>
        <dbReference type="SAM" id="Phobius"/>
    </source>
</evidence>
<feature type="transmembrane region" description="Helical" evidence="1">
    <location>
        <begin position="36"/>
        <end position="59"/>
    </location>
</feature>